<protein>
    <recommendedName>
        <fullName evidence="5">laccase</fullName>
        <ecNumber evidence="5">1.10.3.2</ecNumber>
    </recommendedName>
</protein>
<evidence type="ECO:0000256" key="4">
    <source>
        <dbReference type="ARBA" id="ARBA00010609"/>
    </source>
</evidence>
<keyword evidence="8" id="KW-0677">Repeat</keyword>
<keyword evidence="7" id="KW-0479">Metal-binding</keyword>
<keyword evidence="6" id="KW-0964">Secreted</keyword>
<dbReference type="CDD" id="cd13903">
    <property type="entry name" value="CuRO_3_Tv-LCC_like"/>
    <property type="match status" value="1"/>
</dbReference>
<dbReference type="GO" id="GO:0052716">
    <property type="term" value="F:hydroquinone:oxygen oxidoreductase activity"/>
    <property type="evidence" value="ECO:0007669"/>
    <property type="project" value="UniProtKB-EC"/>
</dbReference>
<evidence type="ECO:0000259" key="15">
    <source>
        <dbReference type="Pfam" id="PF07731"/>
    </source>
</evidence>
<evidence type="ECO:0000256" key="7">
    <source>
        <dbReference type="ARBA" id="ARBA00022723"/>
    </source>
</evidence>
<dbReference type="InterPro" id="IPR011707">
    <property type="entry name" value="Cu-oxidase-like_N"/>
</dbReference>
<organism evidence="17 18">
    <name type="scientific">Psilocybe cyanescens</name>
    <dbReference type="NCBI Taxonomy" id="93625"/>
    <lineage>
        <taxon>Eukaryota</taxon>
        <taxon>Fungi</taxon>
        <taxon>Dikarya</taxon>
        <taxon>Basidiomycota</taxon>
        <taxon>Agaricomycotina</taxon>
        <taxon>Agaricomycetes</taxon>
        <taxon>Agaricomycetidae</taxon>
        <taxon>Agaricales</taxon>
        <taxon>Agaricineae</taxon>
        <taxon>Strophariaceae</taxon>
        <taxon>Psilocybe</taxon>
    </lineage>
</organism>
<dbReference type="Pfam" id="PF00394">
    <property type="entry name" value="Cu-oxidase"/>
    <property type="match status" value="1"/>
</dbReference>
<dbReference type="CDD" id="cd13856">
    <property type="entry name" value="CuRO_1_Tv-LCC_like"/>
    <property type="match status" value="1"/>
</dbReference>
<dbReference type="PANTHER" id="PTHR11709">
    <property type="entry name" value="MULTI-COPPER OXIDASE"/>
    <property type="match status" value="1"/>
</dbReference>
<dbReference type="EC" id="1.10.3.2" evidence="5"/>
<evidence type="ECO:0000313" key="18">
    <source>
        <dbReference type="Proteomes" id="UP000283269"/>
    </source>
</evidence>
<dbReference type="AlphaFoldDB" id="A0A409WJI9"/>
<dbReference type="GO" id="GO:0046274">
    <property type="term" value="P:lignin catabolic process"/>
    <property type="evidence" value="ECO:0007669"/>
    <property type="project" value="UniProtKB-KW"/>
</dbReference>
<gene>
    <name evidence="17" type="ORF">CVT25_010553</name>
</gene>
<dbReference type="Gene3D" id="2.60.40.420">
    <property type="entry name" value="Cupredoxins - blue copper proteins"/>
    <property type="match status" value="3"/>
</dbReference>
<dbReference type="PROSITE" id="PS00080">
    <property type="entry name" value="MULTICOPPER_OXIDASE2"/>
    <property type="match status" value="1"/>
</dbReference>
<dbReference type="InterPro" id="IPR008972">
    <property type="entry name" value="Cupredoxin"/>
</dbReference>
<dbReference type="OrthoDB" id="2121828at2759"/>
<dbReference type="FunFam" id="2.60.40.420:FF:000045">
    <property type="entry name" value="Laccase 2"/>
    <property type="match status" value="1"/>
</dbReference>
<evidence type="ECO:0000256" key="1">
    <source>
        <dbReference type="ARBA" id="ARBA00000349"/>
    </source>
</evidence>
<dbReference type="Proteomes" id="UP000283269">
    <property type="component" value="Unassembled WGS sequence"/>
</dbReference>
<name>A0A409WJI9_PSICY</name>
<dbReference type="InterPro" id="IPR045087">
    <property type="entry name" value="Cu-oxidase_fam"/>
</dbReference>
<dbReference type="InterPro" id="IPR033138">
    <property type="entry name" value="Cu_oxidase_CS"/>
</dbReference>
<evidence type="ECO:0000256" key="2">
    <source>
        <dbReference type="ARBA" id="ARBA00001935"/>
    </source>
</evidence>
<sequence>MRLISLASIAGLSYATGGYAAIGPTASLFIVNDDISPDGFSRSAVLAGADAASASFPGPLVTGNKGDNFALTVVDQLTDTTMLVSTSIHWHGVFQEGSSWADGVVGVTQCPIAPGNSFTYQFAIPDQAGTFWYHSHYSTQYCDGLRGALVVYDPADPYLSSYDVDDESTIITLADWYHTVAPAEGLVPTADSTLINGLGRFAGGNTTSDLAVIQVEANKRYRFRLVSLSCDPNFTFSIDQHQMTIIEADSVATEQLVVDSIQIFAGQRYSFILNTTEAVSNYWIRALPNVGTQGFDGGINSAILRYVGADIEEPTTTSTTSNPMAETDLHPLDGAAAPGVATLGAADVNLNLDIAFTGTGFTVNDATFTPPSVPVLLQILSGAQTAQDLLPSGSVYVLPTNSVIEISMPGGSAGSPHPIHLHGHNFAVVRSAGSSVYNYVNPVRRDVVSIGQSGDNVTIRFQTDNSGPWIMHCHIDWHLELGLAVVMAEDVATVATTSVTSEWEQLCPTFDALDPQVFT</sequence>
<dbReference type="GO" id="GO:0005507">
    <property type="term" value="F:copper ion binding"/>
    <property type="evidence" value="ECO:0007669"/>
    <property type="project" value="InterPro"/>
</dbReference>
<dbReference type="EMBL" id="NHYD01003410">
    <property type="protein sequence ID" value="PPQ78665.1"/>
    <property type="molecule type" value="Genomic_DNA"/>
</dbReference>
<evidence type="ECO:0000256" key="12">
    <source>
        <dbReference type="ARBA" id="ARBA00023180"/>
    </source>
</evidence>
<dbReference type="Pfam" id="PF07732">
    <property type="entry name" value="Cu-oxidase_3"/>
    <property type="match status" value="1"/>
</dbReference>
<evidence type="ECO:0000313" key="17">
    <source>
        <dbReference type="EMBL" id="PPQ78665.1"/>
    </source>
</evidence>
<dbReference type="STRING" id="93625.A0A409WJI9"/>
<dbReference type="Pfam" id="PF07731">
    <property type="entry name" value="Cu-oxidase_2"/>
    <property type="match status" value="1"/>
</dbReference>
<accession>A0A409WJI9</accession>
<evidence type="ECO:0000256" key="8">
    <source>
        <dbReference type="ARBA" id="ARBA00022737"/>
    </source>
</evidence>
<evidence type="ECO:0000256" key="13">
    <source>
        <dbReference type="ARBA" id="ARBA00023185"/>
    </source>
</evidence>
<dbReference type="PANTHER" id="PTHR11709:SF511">
    <property type="entry name" value="LACCASE"/>
    <property type="match status" value="1"/>
</dbReference>
<evidence type="ECO:0000259" key="16">
    <source>
        <dbReference type="Pfam" id="PF07732"/>
    </source>
</evidence>
<comment type="similarity">
    <text evidence="4">Belongs to the multicopper oxidase family.</text>
</comment>
<evidence type="ECO:0000256" key="11">
    <source>
        <dbReference type="ARBA" id="ARBA00023157"/>
    </source>
</evidence>
<evidence type="ECO:0000256" key="10">
    <source>
        <dbReference type="ARBA" id="ARBA00023008"/>
    </source>
</evidence>
<reference evidence="17 18" key="1">
    <citation type="journal article" date="2018" name="Evol. Lett.">
        <title>Horizontal gene cluster transfer increased hallucinogenic mushroom diversity.</title>
        <authorList>
            <person name="Reynolds H.T."/>
            <person name="Vijayakumar V."/>
            <person name="Gluck-Thaler E."/>
            <person name="Korotkin H.B."/>
            <person name="Matheny P.B."/>
            <person name="Slot J.C."/>
        </authorList>
    </citation>
    <scope>NUCLEOTIDE SEQUENCE [LARGE SCALE GENOMIC DNA]</scope>
    <source>
        <strain evidence="17 18">2631</strain>
    </source>
</reference>
<keyword evidence="18" id="KW-1185">Reference proteome</keyword>
<proteinExistence type="inferred from homology"/>
<dbReference type="SUPFAM" id="SSF49503">
    <property type="entry name" value="Cupredoxins"/>
    <property type="match status" value="3"/>
</dbReference>
<evidence type="ECO:0000259" key="14">
    <source>
        <dbReference type="Pfam" id="PF00394"/>
    </source>
</evidence>
<comment type="caution">
    <text evidence="17">The sequence shown here is derived from an EMBL/GenBank/DDBJ whole genome shotgun (WGS) entry which is preliminary data.</text>
</comment>
<dbReference type="FunFam" id="2.60.40.420:FF:000112">
    <property type="entry name" value="Laccase B"/>
    <property type="match status" value="1"/>
</dbReference>
<feature type="domain" description="Plastocyanin-like" evidence="14">
    <location>
        <begin position="167"/>
        <end position="309"/>
    </location>
</feature>
<keyword evidence="13" id="KW-0439">Lignin degradation</keyword>
<dbReference type="InterPro" id="IPR011706">
    <property type="entry name" value="Cu-oxidase_C"/>
</dbReference>
<keyword evidence="11" id="KW-1015">Disulfide bond</keyword>
<evidence type="ECO:0000256" key="3">
    <source>
        <dbReference type="ARBA" id="ARBA00004613"/>
    </source>
</evidence>
<dbReference type="PROSITE" id="PS00079">
    <property type="entry name" value="MULTICOPPER_OXIDASE1"/>
    <property type="match status" value="1"/>
</dbReference>
<dbReference type="InParanoid" id="A0A409WJI9"/>
<evidence type="ECO:0000256" key="9">
    <source>
        <dbReference type="ARBA" id="ARBA00023002"/>
    </source>
</evidence>
<keyword evidence="12" id="KW-0325">Glycoprotein</keyword>
<feature type="domain" description="Plastocyanin-like" evidence="16">
    <location>
        <begin position="55"/>
        <end position="155"/>
    </location>
</feature>
<keyword evidence="9" id="KW-0560">Oxidoreductase</keyword>
<comment type="catalytic activity">
    <reaction evidence="1">
        <text>4 hydroquinone + O2 = 4 benzosemiquinone + 2 H2O</text>
        <dbReference type="Rhea" id="RHEA:11276"/>
        <dbReference type="ChEBI" id="CHEBI:15377"/>
        <dbReference type="ChEBI" id="CHEBI:15379"/>
        <dbReference type="ChEBI" id="CHEBI:17594"/>
        <dbReference type="ChEBI" id="CHEBI:17977"/>
        <dbReference type="EC" id="1.10.3.2"/>
    </reaction>
</comment>
<evidence type="ECO:0000256" key="5">
    <source>
        <dbReference type="ARBA" id="ARBA00012297"/>
    </source>
</evidence>
<evidence type="ECO:0000256" key="6">
    <source>
        <dbReference type="ARBA" id="ARBA00022525"/>
    </source>
</evidence>
<dbReference type="InterPro" id="IPR002355">
    <property type="entry name" value="Cu_oxidase_Cu_BS"/>
</dbReference>
<comment type="subcellular location">
    <subcellularLocation>
        <location evidence="3">Secreted</location>
    </subcellularLocation>
</comment>
<keyword evidence="10" id="KW-0186">Copper</keyword>
<comment type="cofactor">
    <cofactor evidence="2">
        <name>Cu cation</name>
        <dbReference type="ChEBI" id="CHEBI:23378"/>
    </cofactor>
</comment>
<feature type="domain" description="Plastocyanin-like" evidence="15">
    <location>
        <begin position="369"/>
        <end position="490"/>
    </location>
</feature>
<dbReference type="InterPro" id="IPR001117">
    <property type="entry name" value="Cu-oxidase_2nd"/>
</dbReference>
<dbReference type="GO" id="GO:0005576">
    <property type="term" value="C:extracellular region"/>
    <property type="evidence" value="ECO:0007669"/>
    <property type="project" value="UniProtKB-SubCell"/>
</dbReference>